<sequence>MTEPFAYATFTTRNIGFVSAQEQEKLREARIFVCGVGGMGGAAFMALVRAGVGHFVIADIDRFETSNLNRQVFATAATLGLGKAQAAAEAARQINPLVEIEVLGAEWIDQLPAIAARCAVLVNGMDDIAAGVQLYREAKRAGATVIDAYMSPLPSVIVVRPDDPRPEERLGFPTLGKDWRAIDEADKRAAMLCEVEHVMLHSRSRHHVDLAIAAEVAAGRRSRMSFAPMVITTGMMMAYEAIALVLGKTSGTDCRGWFFNPHKPAVERPWPAPIAALLRPLVRRALRQMMAGS</sequence>
<dbReference type="InterPro" id="IPR045886">
    <property type="entry name" value="ThiF/MoeB/HesA"/>
</dbReference>
<dbReference type="Gene3D" id="3.40.50.720">
    <property type="entry name" value="NAD(P)-binding Rossmann-like Domain"/>
    <property type="match status" value="1"/>
</dbReference>
<dbReference type="GO" id="GO:0008641">
    <property type="term" value="F:ubiquitin-like modifier activating enzyme activity"/>
    <property type="evidence" value="ECO:0007669"/>
    <property type="project" value="InterPro"/>
</dbReference>
<organism evidence="2 3">
    <name type="scientific">Bosea vaviloviae</name>
    <dbReference type="NCBI Taxonomy" id="1526658"/>
    <lineage>
        <taxon>Bacteria</taxon>
        <taxon>Pseudomonadati</taxon>
        <taxon>Pseudomonadota</taxon>
        <taxon>Alphaproteobacteria</taxon>
        <taxon>Hyphomicrobiales</taxon>
        <taxon>Boseaceae</taxon>
        <taxon>Bosea</taxon>
    </lineage>
</organism>
<dbReference type="InterPro" id="IPR035985">
    <property type="entry name" value="Ubiquitin-activating_enz"/>
</dbReference>
<keyword evidence="3" id="KW-1185">Reference proteome</keyword>
<reference evidence="2 3" key="1">
    <citation type="submission" date="2015-07" db="EMBL/GenBank/DDBJ databases">
        <title>Whole genome sequencing of Bosea vaviloviae isolated from cave pool.</title>
        <authorList>
            <person name="Tan N.E.H."/>
            <person name="Lee Y.P."/>
            <person name="Gan H.M."/>
            <person name="Barton H."/>
            <person name="Savka M.A."/>
        </authorList>
    </citation>
    <scope>NUCLEOTIDE SEQUENCE [LARGE SCALE GENOMIC DNA]</scope>
    <source>
        <strain evidence="2 3">SD260</strain>
    </source>
</reference>
<accession>A0A0N1N1P5</accession>
<evidence type="ECO:0000259" key="1">
    <source>
        <dbReference type="Pfam" id="PF00899"/>
    </source>
</evidence>
<dbReference type="PATRIC" id="fig|1526658.3.peg.2191"/>
<evidence type="ECO:0000313" key="2">
    <source>
        <dbReference type="EMBL" id="KPH81599.1"/>
    </source>
</evidence>
<dbReference type="InterPro" id="IPR000594">
    <property type="entry name" value="ThiF_NAD_FAD-bd"/>
</dbReference>
<dbReference type="AlphaFoldDB" id="A0A0N1N1P5"/>
<dbReference type="GO" id="GO:0061503">
    <property type="term" value="F:tRNA threonylcarbamoyladenosine dehydratase"/>
    <property type="evidence" value="ECO:0007669"/>
    <property type="project" value="TreeGrafter"/>
</dbReference>
<dbReference type="SUPFAM" id="SSF69572">
    <property type="entry name" value="Activating enzymes of the ubiquitin-like proteins"/>
    <property type="match status" value="1"/>
</dbReference>
<dbReference type="PANTHER" id="PTHR43267">
    <property type="entry name" value="TRNA THREONYLCARBAMOYLADENOSINE DEHYDRATASE"/>
    <property type="match status" value="1"/>
</dbReference>
<dbReference type="PANTHER" id="PTHR43267:SF1">
    <property type="entry name" value="TRNA THREONYLCARBAMOYLADENOSINE DEHYDRATASE"/>
    <property type="match status" value="1"/>
</dbReference>
<dbReference type="Pfam" id="PF00899">
    <property type="entry name" value="ThiF"/>
    <property type="match status" value="1"/>
</dbReference>
<name>A0A0N1N1P5_9HYPH</name>
<dbReference type="RefSeq" id="WP_054208433.1">
    <property type="nucleotide sequence ID" value="NZ_LGSZ01000028.1"/>
</dbReference>
<dbReference type="Proteomes" id="UP000037822">
    <property type="component" value="Unassembled WGS sequence"/>
</dbReference>
<comment type="caution">
    <text evidence="2">The sequence shown here is derived from an EMBL/GenBank/DDBJ whole genome shotgun (WGS) entry which is preliminary data.</text>
</comment>
<protein>
    <submittedName>
        <fullName evidence="2">Thiamine biosynthesis protein ThiF</fullName>
    </submittedName>
</protein>
<dbReference type="EMBL" id="LGSZ01000028">
    <property type="protein sequence ID" value="KPH81599.1"/>
    <property type="molecule type" value="Genomic_DNA"/>
</dbReference>
<feature type="domain" description="THIF-type NAD/FAD binding fold" evidence="1">
    <location>
        <begin position="13"/>
        <end position="250"/>
    </location>
</feature>
<proteinExistence type="predicted"/>
<dbReference type="OrthoDB" id="272552at2"/>
<gene>
    <name evidence="2" type="ORF">AE618_07585</name>
</gene>
<dbReference type="GO" id="GO:0061504">
    <property type="term" value="P:cyclic threonylcarbamoyladenosine biosynthetic process"/>
    <property type="evidence" value="ECO:0007669"/>
    <property type="project" value="TreeGrafter"/>
</dbReference>
<evidence type="ECO:0000313" key="3">
    <source>
        <dbReference type="Proteomes" id="UP000037822"/>
    </source>
</evidence>